<dbReference type="STRING" id="648782.SAMN04488554_0675"/>
<reference evidence="3" key="1">
    <citation type="submission" date="2016-10" db="EMBL/GenBank/DDBJ databases">
        <authorList>
            <person name="Varghese N."/>
            <person name="Submissions S."/>
        </authorList>
    </citation>
    <scope>NUCLEOTIDE SEQUENCE [LARGE SCALE GENOMIC DNA]</scope>
    <source>
        <strain evidence="3">DSM 21368</strain>
    </source>
</reference>
<proteinExistence type="predicted"/>
<feature type="domain" description="N-acetyltransferase" evidence="1">
    <location>
        <begin position="14"/>
        <end position="179"/>
    </location>
</feature>
<dbReference type="Proteomes" id="UP000199220">
    <property type="component" value="Unassembled WGS sequence"/>
</dbReference>
<sequence>MSEAVSFPVCTDRLRLRRHIPGDCTWLHSVYSRPDVARYLLDEPWTIEDAERHAAERAEKTDLDGDSGALALIIERDDEPIGDVTLWFTDRKRRVAEIGWVLDPGFGGHGYAAEAVRAVLDLAFDHYRAHRVAAQMDGRNAGSAKLAASVGMRQEAHLRQDWWSKGEWTDTLIYAILATDR</sequence>
<dbReference type="InterPro" id="IPR000182">
    <property type="entry name" value="GNAT_dom"/>
</dbReference>
<evidence type="ECO:0000313" key="3">
    <source>
        <dbReference type="Proteomes" id="UP000199220"/>
    </source>
</evidence>
<protein>
    <submittedName>
        <fullName evidence="2">Protein N-acetyltransferase, RimJ/RimL family</fullName>
    </submittedName>
</protein>
<keyword evidence="2" id="KW-0808">Transferase</keyword>
<dbReference type="PANTHER" id="PTHR43792:SF1">
    <property type="entry name" value="N-ACETYLTRANSFERASE DOMAIN-CONTAINING PROTEIN"/>
    <property type="match status" value="1"/>
</dbReference>
<dbReference type="SUPFAM" id="SSF55729">
    <property type="entry name" value="Acyl-CoA N-acyltransferases (Nat)"/>
    <property type="match status" value="1"/>
</dbReference>
<dbReference type="CDD" id="cd04301">
    <property type="entry name" value="NAT_SF"/>
    <property type="match status" value="1"/>
</dbReference>
<name>A0A1H5DGT0_9MICO</name>
<dbReference type="Pfam" id="PF13302">
    <property type="entry name" value="Acetyltransf_3"/>
    <property type="match status" value="1"/>
</dbReference>
<dbReference type="PANTHER" id="PTHR43792">
    <property type="entry name" value="GNAT FAMILY, PUTATIVE (AFU_ORTHOLOGUE AFUA_3G00765)-RELATED-RELATED"/>
    <property type="match status" value="1"/>
</dbReference>
<dbReference type="Gene3D" id="3.40.630.30">
    <property type="match status" value="1"/>
</dbReference>
<dbReference type="GO" id="GO:0016747">
    <property type="term" value="F:acyltransferase activity, transferring groups other than amino-acyl groups"/>
    <property type="evidence" value="ECO:0007669"/>
    <property type="project" value="InterPro"/>
</dbReference>
<organism evidence="2 3">
    <name type="scientific">Ruania alba</name>
    <dbReference type="NCBI Taxonomy" id="648782"/>
    <lineage>
        <taxon>Bacteria</taxon>
        <taxon>Bacillati</taxon>
        <taxon>Actinomycetota</taxon>
        <taxon>Actinomycetes</taxon>
        <taxon>Micrococcales</taxon>
        <taxon>Ruaniaceae</taxon>
        <taxon>Ruania</taxon>
    </lineage>
</organism>
<dbReference type="AlphaFoldDB" id="A0A1H5DGT0"/>
<dbReference type="PROSITE" id="PS51186">
    <property type="entry name" value="GNAT"/>
    <property type="match status" value="1"/>
</dbReference>
<evidence type="ECO:0000313" key="2">
    <source>
        <dbReference type="EMBL" id="SED78064.1"/>
    </source>
</evidence>
<dbReference type="InterPro" id="IPR051531">
    <property type="entry name" value="N-acetyltransferase"/>
</dbReference>
<dbReference type="OrthoDB" id="9132139at2"/>
<dbReference type="InterPro" id="IPR016181">
    <property type="entry name" value="Acyl_CoA_acyltransferase"/>
</dbReference>
<gene>
    <name evidence="2" type="ORF">SAMN04488554_0675</name>
</gene>
<evidence type="ECO:0000259" key="1">
    <source>
        <dbReference type="PROSITE" id="PS51186"/>
    </source>
</evidence>
<dbReference type="RefSeq" id="WP_089771686.1">
    <property type="nucleotide sequence ID" value="NZ_FNTX01000001.1"/>
</dbReference>
<accession>A0A1H5DGT0</accession>
<dbReference type="EMBL" id="FNTX01000001">
    <property type="protein sequence ID" value="SED78064.1"/>
    <property type="molecule type" value="Genomic_DNA"/>
</dbReference>
<keyword evidence="3" id="KW-1185">Reference proteome</keyword>